<comment type="subcellular location">
    <subcellularLocation>
        <location evidence="1">Membrane</location>
        <topology evidence="1">Multi-pass membrane protein</topology>
    </subcellularLocation>
</comment>
<name>A0ABN1B6K7_9LACT</name>
<evidence type="ECO:0000256" key="5">
    <source>
        <dbReference type="SAM" id="Phobius"/>
    </source>
</evidence>
<dbReference type="RefSeq" id="WP_346025221.1">
    <property type="nucleotide sequence ID" value="NZ_BAAADA010000172.1"/>
</dbReference>
<proteinExistence type="predicted"/>
<reference evidence="6 7" key="1">
    <citation type="journal article" date="2019" name="Int. J. Syst. Evol. Microbiol.">
        <title>The Global Catalogue of Microorganisms (GCM) 10K type strain sequencing project: providing services to taxonomists for standard genome sequencing and annotation.</title>
        <authorList>
            <consortium name="The Broad Institute Genomics Platform"/>
            <consortium name="The Broad Institute Genome Sequencing Center for Infectious Disease"/>
            <person name="Wu L."/>
            <person name="Ma J."/>
        </authorList>
    </citation>
    <scope>NUCLEOTIDE SEQUENCE [LARGE SCALE GENOMIC DNA]</scope>
    <source>
        <strain evidence="6 7">JCM 14232</strain>
    </source>
</reference>
<evidence type="ECO:0000256" key="3">
    <source>
        <dbReference type="ARBA" id="ARBA00022989"/>
    </source>
</evidence>
<dbReference type="EMBL" id="BAAADA010000172">
    <property type="protein sequence ID" value="GAA0491324.1"/>
    <property type="molecule type" value="Genomic_DNA"/>
</dbReference>
<feature type="transmembrane region" description="Helical" evidence="5">
    <location>
        <begin position="109"/>
        <end position="133"/>
    </location>
</feature>
<keyword evidence="2 5" id="KW-0812">Transmembrane</keyword>
<keyword evidence="4 5" id="KW-0472">Membrane</keyword>
<dbReference type="InterPro" id="IPR003339">
    <property type="entry name" value="ABC/ECF_trnsptr_transmembrane"/>
</dbReference>
<comment type="caution">
    <text evidence="6">The sequence shown here is derived from an EMBL/GenBank/DDBJ whole genome shotgun (WGS) entry which is preliminary data.</text>
</comment>
<keyword evidence="3 5" id="KW-1133">Transmembrane helix</keyword>
<dbReference type="Pfam" id="PF02361">
    <property type="entry name" value="CbiQ"/>
    <property type="match status" value="1"/>
</dbReference>
<dbReference type="Proteomes" id="UP001410648">
    <property type="component" value="Unassembled WGS sequence"/>
</dbReference>
<organism evidence="6 7">
    <name type="scientific">Alkalibacterium indicireducens</name>
    <dbReference type="NCBI Taxonomy" id="398758"/>
    <lineage>
        <taxon>Bacteria</taxon>
        <taxon>Bacillati</taxon>
        <taxon>Bacillota</taxon>
        <taxon>Bacilli</taxon>
        <taxon>Lactobacillales</taxon>
        <taxon>Carnobacteriaceae</taxon>
        <taxon>Alkalibacterium</taxon>
    </lineage>
</organism>
<feature type="transmembrane region" description="Helical" evidence="5">
    <location>
        <begin position="219"/>
        <end position="239"/>
    </location>
</feature>
<sequence length="240" mass="26260">MEAKMIDSINPTAKTVGILLGSIALGLTFDWRVNLTVSFVGMLFLATSRRTEPARLMKVVLPLAVVSMSYFFTGWLFSSEGVQFASGASDLALPTGRDLVNGLNLSSRIFAFAMLGISYGMTTDSGELIASLIQQAKMPMKMGYAILTAVNLTSLIKTEHEQSRLALQVRNIPVKPLDSKPLFTMMIRMVHWSERLSLAMESKGFSEERVMQLKMTVNPIDIVFAAGLPVAIAVLGFVVF</sequence>
<accession>A0ABN1B6K7</accession>
<feature type="transmembrane region" description="Helical" evidence="5">
    <location>
        <begin position="59"/>
        <end position="77"/>
    </location>
</feature>
<protein>
    <submittedName>
        <fullName evidence="6">Energy-coupling factor transporter transmembrane component T</fullName>
    </submittedName>
</protein>
<evidence type="ECO:0000256" key="1">
    <source>
        <dbReference type="ARBA" id="ARBA00004141"/>
    </source>
</evidence>
<evidence type="ECO:0000256" key="4">
    <source>
        <dbReference type="ARBA" id="ARBA00023136"/>
    </source>
</evidence>
<keyword evidence="7" id="KW-1185">Reference proteome</keyword>
<dbReference type="CDD" id="cd16914">
    <property type="entry name" value="EcfT"/>
    <property type="match status" value="1"/>
</dbReference>
<evidence type="ECO:0000256" key="2">
    <source>
        <dbReference type="ARBA" id="ARBA00022692"/>
    </source>
</evidence>
<gene>
    <name evidence="6" type="ORF">GCM10008936_18510</name>
</gene>
<evidence type="ECO:0000313" key="7">
    <source>
        <dbReference type="Proteomes" id="UP001410648"/>
    </source>
</evidence>
<evidence type="ECO:0000313" key="6">
    <source>
        <dbReference type="EMBL" id="GAA0491324.1"/>
    </source>
</evidence>